<evidence type="ECO:0000313" key="1">
    <source>
        <dbReference type="Proteomes" id="UP000694865"/>
    </source>
</evidence>
<dbReference type="RefSeq" id="XP_006812721.1">
    <property type="nucleotide sequence ID" value="XM_006812658.1"/>
</dbReference>
<dbReference type="Gene3D" id="1.25.40.10">
    <property type="entry name" value="Tetratricopeptide repeat domain"/>
    <property type="match status" value="1"/>
</dbReference>
<gene>
    <name evidence="2" type="primary">LOC102805791</name>
</gene>
<accession>A0ABM0LY80</accession>
<dbReference type="Proteomes" id="UP000694865">
    <property type="component" value="Unplaced"/>
</dbReference>
<reference evidence="2" key="1">
    <citation type="submission" date="2025-08" db="UniProtKB">
        <authorList>
            <consortium name="RefSeq"/>
        </authorList>
    </citation>
    <scope>IDENTIFICATION</scope>
    <source>
        <tissue evidence="2">Testes</tissue>
    </source>
</reference>
<feature type="non-terminal residue" evidence="2">
    <location>
        <position position="1"/>
    </location>
</feature>
<organism evidence="1 2">
    <name type="scientific">Saccoglossus kowalevskii</name>
    <name type="common">Acorn worm</name>
    <dbReference type="NCBI Taxonomy" id="10224"/>
    <lineage>
        <taxon>Eukaryota</taxon>
        <taxon>Metazoa</taxon>
        <taxon>Hemichordata</taxon>
        <taxon>Enteropneusta</taxon>
        <taxon>Harrimaniidae</taxon>
        <taxon>Saccoglossus</taxon>
    </lineage>
</organism>
<protein>
    <submittedName>
        <fullName evidence="2">Dual specificity protein kinase Ttk-like</fullName>
    </submittedName>
</protein>
<dbReference type="InterPro" id="IPR011990">
    <property type="entry name" value="TPR-like_helical_dom_sf"/>
</dbReference>
<keyword evidence="1" id="KW-1185">Reference proteome</keyword>
<evidence type="ECO:0000313" key="2">
    <source>
        <dbReference type="RefSeq" id="XP_006812721.1"/>
    </source>
</evidence>
<name>A0ABM0LY80_SACKO</name>
<dbReference type="GeneID" id="102805791"/>
<sequence>HTSWLHRIIESGSKPDDWLTYISYAEQRPHYSDQHSRYRYLFNMYNAALQHISLDENKKNITYAKLHIKFALLQGDEDVEDGRMQFQFARANLRTIALIHIAAAQYELDHGNLAKSRSILRKAKEVEAEPRDLLNKAMQKLLTGDKELYSLEQCGIKQGI</sequence>
<proteinExistence type="predicted"/>